<organism evidence="2 4">
    <name type="scientific">Clostridium chromiireducens</name>
    <dbReference type="NCBI Taxonomy" id="225345"/>
    <lineage>
        <taxon>Bacteria</taxon>
        <taxon>Bacillati</taxon>
        <taxon>Bacillota</taxon>
        <taxon>Clostridia</taxon>
        <taxon>Eubacteriales</taxon>
        <taxon>Clostridiaceae</taxon>
        <taxon>Clostridium</taxon>
    </lineage>
</organism>
<proteinExistence type="predicted"/>
<dbReference type="Proteomes" id="UP000656077">
    <property type="component" value="Unassembled WGS sequence"/>
</dbReference>
<reference evidence="2 4" key="1">
    <citation type="submission" date="2017-03" db="EMBL/GenBank/DDBJ databases">
        <title>Genome sequence of Clostridium chromiireducens DSM 23318.</title>
        <authorList>
            <person name="Poehlein A."/>
            <person name="Daniel R."/>
        </authorList>
    </citation>
    <scope>NUCLEOTIDE SEQUENCE [LARGE SCALE GENOMIC DNA]</scope>
    <source>
        <strain evidence="2 4">DSM 23318</strain>
    </source>
</reference>
<dbReference type="AlphaFoldDB" id="A0A1V4IST0"/>
<dbReference type="EMBL" id="MZGT01000020">
    <property type="protein sequence ID" value="OPJ62976.1"/>
    <property type="molecule type" value="Genomic_DNA"/>
</dbReference>
<dbReference type="InterPro" id="IPR025373">
    <property type="entry name" value="DUF4363"/>
</dbReference>
<evidence type="ECO:0000313" key="2">
    <source>
        <dbReference type="EMBL" id="OPJ62976.1"/>
    </source>
</evidence>
<dbReference type="Pfam" id="PF14276">
    <property type="entry name" value="DUF4363"/>
    <property type="match status" value="1"/>
</dbReference>
<evidence type="ECO:0000313" key="4">
    <source>
        <dbReference type="Proteomes" id="UP000191056"/>
    </source>
</evidence>
<dbReference type="OrthoDB" id="3034917at2"/>
<name>A0A1V4IST0_9CLOT</name>
<dbReference type="EMBL" id="QXDJ01000001">
    <property type="protein sequence ID" value="RII36421.1"/>
    <property type="molecule type" value="Genomic_DNA"/>
</dbReference>
<gene>
    <name evidence="2" type="ORF">CLCHR_18050</name>
    <name evidence="3" type="ORF">D2A34_03285</name>
    <name evidence="1" type="ORF">GKZ28_13355</name>
</gene>
<evidence type="ECO:0000313" key="5">
    <source>
        <dbReference type="Proteomes" id="UP000265930"/>
    </source>
</evidence>
<accession>A0A1V4IST0</accession>
<protein>
    <submittedName>
        <fullName evidence="1">DUF4363 family protein</fullName>
    </submittedName>
</protein>
<evidence type="ECO:0000313" key="3">
    <source>
        <dbReference type="EMBL" id="RII36421.1"/>
    </source>
</evidence>
<evidence type="ECO:0000313" key="1">
    <source>
        <dbReference type="EMBL" id="MVX64680.1"/>
    </source>
</evidence>
<dbReference type="RefSeq" id="WP_079439366.1">
    <property type="nucleotide sequence ID" value="NZ_JBLZIA010000015.1"/>
</dbReference>
<comment type="caution">
    <text evidence="2">The sequence shown here is derived from an EMBL/GenBank/DDBJ whole genome shotgun (WGS) entry which is preliminary data.</text>
</comment>
<dbReference type="Proteomes" id="UP000265930">
    <property type="component" value="Unassembled WGS sequence"/>
</dbReference>
<reference evidence="3 5" key="2">
    <citation type="submission" date="2018-08" db="EMBL/GenBank/DDBJ databases">
        <title>Genome of Clostridium chromiireducens C1, DSM12136.</title>
        <authorList>
            <person name="Xing M."/>
            <person name="Wei Y."/>
            <person name="Ang E.L."/>
            <person name="Zhao H."/>
            <person name="Zhang Y."/>
        </authorList>
    </citation>
    <scope>NUCLEOTIDE SEQUENCE [LARGE SCALE GENOMIC DNA]</scope>
    <source>
        <strain evidence="3 5">C1</strain>
    </source>
</reference>
<dbReference type="EMBL" id="WSRQ01000020">
    <property type="protein sequence ID" value="MVX64680.1"/>
    <property type="molecule type" value="Genomic_DNA"/>
</dbReference>
<dbReference type="Proteomes" id="UP000191056">
    <property type="component" value="Unassembled WGS sequence"/>
</dbReference>
<sequence length="126" mass="14559">MRNAILSILIFILTITCVYFLNNSILKLCDNISSQAEDIESKITSDKMEEAYSQSLELLNFIEENNNITSIYLSHQEFDNLLDESVRLCTYLVHENATDAHTSLHLVKHSIEHIKKLQMPNFENIL</sequence>
<reference evidence="1" key="3">
    <citation type="submission" date="2019-12" db="EMBL/GenBank/DDBJ databases">
        <title>Microbes associate with the intestines of laboratory mice.</title>
        <authorList>
            <person name="Navarre W."/>
            <person name="Wong E."/>
        </authorList>
    </citation>
    <scope>NUCLEOTIDE SEQUENCE</scope>
    <source>
        <strain evidence="1">NM79_F5</strain>
    </source>
</reference>
<dbReference type="STRING" id="225345.CLCHR_18050"/>
<keyword evidence="4" id="KW-1185">Reference proteome</keyword>